<evidence type="ECO:0000256" key="3">
    <source>
        <dbReference type="ARBA" id="ARBA00016090"/>
    </source>
</evidence>
<dbReference type="InterPro" id="IPR017932">
    <property type="entry name" value="GATase_2_dom"/>
</dbReference>
<evidence type="ECO:0000256" key="6">
    <source>
        <dbReference type="ARBA" id="ARBA00022962"/>
    </source>
</evidence>
<dbReference type="GO" id="GO:0006047">
    <property type="term" value="P:UDP-N-acetylglucosamine metabolic process"/>
    <property type="evidence" value="ECO:0007669"/>
    <property type="project" value="TreeGrafter"/>
</dbReference>
<dbReference type="EMBL" id="JACCHS010000182">
    <property type="protein sequence ID" value="NYT47584.1"/>
    <property type="molecule type" value="Genomic_DNA"/>
</dbReference>
<dbReference type="AlphaFoldDB" id="A0A7Z0MQ12"/>
<keyword evidence="6 8" id="KW-0315">Glutamine amidotransferase</keyword>
<reference evidence="8 9" key="1">
    <citation type="submission" date="2020-05" db="EMBL/GenBank/DDBJ databases">
        <title>Horizontal transmission and recombination maintain forever young bacterial symbiont genomes.</title>
        <authorList>
            <person name="Russell S.L."/>
            <person name="Pepper-Tunick E."/>
            <person name="Svedberg J."/>
            <person name="Byrne A."/>
            <person name="Ruelas Castillo J."/>
            <person name="Vollmers C."/>
            <person name="Beinart R.A."/>
            <person name="Corbett-Detig R."/>
        </authorList>
    </citation>
    <scope>NUCLEOTIDE SEQUENCE [LARGE SCALE GENOMIC DNA]</scope>
    <source>
        <strain evidence="8">4727-3</strain>
    </source>
</reference>
<dbReference type="SUPFAM" id="SSF56235">
    <property type="entry name" value="N-terminal nucleophile aminohydrolases (Ntn hydrolases)"/>
    <property type="match status" value="1"/>
</dbReference>
<dbReference type="Proteomes" id="UP000537890">
    <property type="component" value="Unassembled WGS sequence"/>
</dbReference>
<keyword evidence="5 8" id="KW-0808">Transferase</keyword>
<evidence type="ECO:0000256" key="5">
    <source>
        <dbReference type="ARBA" id="ARBA00022679"/>
    </source>
</evidence>
<feature type="non-terminal residue" evidence="8">
    <location>
        <position position="139"/>
    </location>
</feature>
<evidence type="ECO:0000313" key="9">
    <source>
        <dbReference type="Proteomes" id="UP000537890"/>
    </source>
</evidence>
<dbReference type="PROSITE" id="PS51278">
    <property type="entry name" value="GATASE_TYPE_2"/>
    <property type="match status" value="1"/>
</dbReference>
<keyword evidence="4" id="KW-0032">Aminotransferase</keyword>
<dbReference type="PANTHER" id="PTHR10937">
    <property type="entry name" value="GLUCOSAMINE--FRUCTOSE-6-PHOSPHATE AMINOTRANSFERASE, ISOMERIZING"/>
    <property type="match status" value="1"/>
</dbReference>
<protein>
    <recommendedName>
        <fullName evidence="3">Glutamine--fructose-6-phosphate aminotransferase [isomerizing]</fullName>
        <ecNumber evidence="2">2.6.1.16</ecNumber>
    </recommendedName>
</protein>
<dbReference type="GO" id="GO:0005829">
    <property type="term" value="C:cytosol"/>
    <property type="evidence" value="ECO:0007669"/>
    <property type="project" value="TreeGrafter"/>
</dbReference>
<dbReference type="GO" id="GO:0004360">
    <property type="term" value="F:glutamine-fructose-6-phosphate transaminase (isomerizing) activity"/>
    <property type="evidence" value="ECO:0007669"/>
    <property type="project" value="UniProtKB-EC"/>
</dbReference>
<dbReference type="GO" id="GO:0006487">
    <property type="term" value="P:protein N-linked glycosylation"/>
    <property type="evidence" value="ECO:0007669"/>
    <property type="project" value="TreeGrafter"/>
</dbReference>
<gene>
    <name evidence="8" type="ORF">H0A75_08525</name>
</gene>
<evidence type="ECO:0000256" key="2">
    <source>
        <dbReference type="ARBA" id="ARBA00012916"/>
    </source>
</evidence>
<dbReference type="PANTHER" id="PTHR10937:SF0">
    <property type="entry name" value="GLUTAMINE--FRUCTOSE-6-PHOSPHATE TRANSAMINASE (ISOMERIZING)"/>
    <property type="match status" value="1"/>
</dbReference>
<feature type="domain" description="Glutamine amidotransferase type-2" evidence="7">
    <location>
        <begin position="2"/>
        <end position="139"/>
    </location>
</feature>
<comment type="caution">
    <text evidence="8">The sequence shown here is derived from an EMBL/GenBank/DDBJ whole genome shotgun (WGS) entry which is preliminary data.</text>
</comment>
<accession>A0A7Z0MQ12</accession>
<organism evidence="8 9">
    <name type="scientific">Candidatus Methanofishera endochildressiae</name>
    <dbReference type="NCBI Taxonomy" id="2738884"/>
    <lineage>
        <taxon>Bacteria</taxon>
        <taxon>Pseudomonadati</taxon>
        <taxon>Pseudomonadota</taxon>
        <taxon>Gammaproteobacteria</taxon>
        <taxon>Candidatus Methanofishera</taxon>
    </lineage>
</organism>
<dbReference type="Gene3D" id="3.60.20.10">
    <property type="entry name" value="Glutamine Phosphoribosylpyrophosphate, subunit 1, domain 1"/>
    <property type="match status" value="1"/>
</dbReference>
<dbReference type="InterPro" id="IPR029055">
    <property type="entry name" value="Ntn_hydrolases_N"/>
</dbReference>
<comment type="catalytic activity">
    <reaction evidence="1">
        <text>D-fructose 6-phosphate + L-glutamine = D-glucosamine 6-phosphate + L-glutamate</text>
        <dbReference type="Rhea" id="RHEA:13237"/>
        <dbReference type="ChEBI" id="CHEBI:29985"/>
        <dbReference type="ChEBI" id="CHEBI:58359"/>
        <dbReference type="ChEBI" id="CHEBI:58725"/>
        <dbReference type="ChEBI" id="CHEBI:61527"/>
        <dbReference type="EC" id="2.6.1.16"/>
    </reaction>
</comment>
<evidence type="ECO:0000313" key="8">
    <source>
        <dbReference type="EMBL" id="NYT47584.1"/>
    </source>
</evidence>
<name>A0A7Z0MQ12_9GAMM</name>
<evidence type="ECO:0000256" key="4">
    <source>
        <dbReference type="ARBA" id="ARBA00022576"/>
    </source>
</evidence>
<evidence type="ECO:0000259" key="7">
    <source>
        <dbReference type="PROSITE" id="PS51278"/>
    </source>
</evidence>
<sequence length="139" mass="15432">MCGIVGGIAQRNVIPILVEGLKRLEYRGYDSSGLAVVADNKIHRQREIGKVKDLEDLLATETFSGNIGIAHTRWATHGKPNTQNAHPHICNNKVAIVHNGIIENHQALRDTQIAQGYKFTSETDTEVIAHQVYKMKIPI</sequence>
<dbReference type="EC" id="2.6.1.16" evidence="2"/>
<dbReference type="Pfam" id="PF13522">
    <property type="entry name" value="GATase_6"/>
    <property type="match status" value="1"/>
</dbReference>
<dbReference type="GO" id="GO:0006002">
    <property type="term" value="P:fructose 6-phosphate metabolic process"/>
    <property type="evidence" value="ECO:0007669"/>
    <property type="project" value="TreeGrafter"/>
</dbReference>
<proteinExistence type="predicted"/>
<evidence type="ECO:0000256" key="1">
    <source>
        <dbReference type="ARBA" id="ARBA00001031"/>
    </source>
</evidence>